<reference evidence="3" key="1">
    <citation type="journal article" date="2019" name="Int. J. Syst. Evol. Microbiol.">
        <title>The Global Catalogue of Microorganisms (GCM) 10K type strain sequencing project: providing services to taxonomists for standard genome sequencing and annotation.</title>
        <authorList>
            <consortium name="The Broad Institute Genomics Platform"/>
            <consortium name="The Broad Institute Genome Sequencing Center for Infectious Disease"/>
            <person name="Wu L."/>
            <person name="Ma J."/>
        </authorList>
    </citation>
    <scope>NUCLEOTIDE SEQUENCE [LARGE SCALE GENOMIC DNA]</scope>
    <source>
        <strain evidence="3">CGMCC 1.15731</strain>
    </source>
</reference>
<keyword evidence="3" id="KW-1185">Reference proteome</keyword>
<feature type="compositionally biased region" description="Basic and acidic residues" evidence="1">
    <location>
        <begin position="23"/>
        <end position="43"/>
    </location>
</feature>
<accession>A0ABV9H345</accession>
<gene>
    <name evidence="2" type="ORF">ACFO1V_06300</name>
</gene>
<dbReference type="RefSeq" id="WP_374833493.1">
    <property type="nucleotide sequence ID" value="NZ_JBHEEZ010000026.1"/>
</dbReference>
<dbReference type="Proteomes" id="UP001596042">
    <property type="component" value="Unassembled WGS sequence"/>
</dbReference>
<feature type="region of interest" description="Disordered" evidence="1">
    <location>
        <begin position="22"/>
        <end position="43"/>
    </location>
</feature>
<evidence type="ECO:0000313" key="3">
    <source>
        <dbReference type="Proteomes" id="UP001596042"/>
    </source>
</evidence>
<sequence length="43" mass="4851">MAAFSVKAAIFFALSHWKQARQPARDATGEDRTFLREKNAPDT</sequence>
<protein>
    <submittedName>
        <fullName evidence="2">Uncharacterized protein</fullName>
    </submittedName>
</protein>
<comment type="caution">
    <text evidence="2">The sequence shown here is derived from an EMBL/GenBank/DDBJ whole genome shotgun (WGS) entry which is preliminary data.</text>
</comment>
<name>A0ABV9H345_9HYPH</name>
<proteinExistence type="predicted"/>
<organism evidence="2 3">
    <name type="scientific">Daeguia caeni</name>
    <dbReference type="NCBI Taxonomy" id="439612"/>
    <lineage>
        <taxon>Bacteria</taxon>
        <taxon>Pseudomonadati</taxon>
        <taxon>Pseudomonadota</taxon>
        <taxon>Alphaproteobacteria</taxon>
        <taxon>Hyphomicrobiales</taxon>
        <taxon>Brucellaceae</taxon>
        <taxon>Daeguia</taxon>
    </lineage>
</organism>
<dbReference type="EMBL" id="JBHSEL010000047">
    <property type="protein sequence ID" value="MFC4624836.1"/>
    <property type="molecule type" value="Genomic_DNA"/>
</dbReference>
<evidence type="ECO:0000256" key="1">
    <source>
        <dbReference type="SAM" id="MobiDB-lite"/>
    </source>
</evidence>
<evidence type="ECO:0000313" key="2">
    <source>
        <dbReference type="EMBL" id="MFC4624836.1"/>
    </source>
</evidence>